<evidence type="ECO:0000259" key="1">
    <source>
        <dbReference type="Pfam" id="PF01937"/>
    </source>
</evidence>
<accession>A0A3B0V8C9</accession>
<dbReference type="InterPro" id="IPR014444">
    <property type="entry name" value="PH1575-like"/>
</dbReference>
<reference evidence="2" key="1">
    <citation type="submission" date="2018-06" db="EMBL/GenBank/DDBJ databases">
        <authorList>
            <person name="Zhirakovskaya E."/>
        </authorList>
    </citation>
    <scope>NUCLEOTIDE SEQUENCE</scope>
</reference>
<feature type="domain" description="Damage-control phosphatase ARMT1-like metal-binding" evidence="1">
    <location>
        <begin position="9"/>
        <end position="277"/>
    </location>
</feature>
<sequence>MKPMRTELDCLVCLYRQALNTARLATNSAKLQRRILTETAALLPRLDPGLSPPENSIRLYRLIARLSGNPDPYAELKKTGNEHALRLRGRVKELISTAHDPLYTAILFAIAGNIIDHGAPRDFDLDQTIDECLRRTPAINDYAQLKEDLKGAENILYLGDNCGELVFDGLLIELLPGMVTLALKEKPIINDALPADARLCGLDKICRIISNGTDCPGTPLNICGEEFKAAMAKADLIISKGQGNFETLSHLSGGPPLYFLLTTKCPIVAQRAGEAAGTAAGIVNNGDTLLMRARF</sequence>
<evidence type="ECO:0000313" key="2">
    <source>
        <dbReference type="EMBL" id="VAW39091.1"/>
    </source>
</evidence>
<dbReference type="EMBL" id="UOEX01000274">
    <property type="protein sequence ID" value="VAW39091.1"/>
    <property type="molecule type" value="Genomic_DNA"/>
</dbReference>
<dbReference type="SUPFAM" id="SSF111321">
    <property type="entry name" value="AF1104-like"/>
    <property type="match status" value="1"/>
</dbReference>
<dbReference type="Pfam" id="PF01937">
    <property type="entry name" value="ARMT1-like_dom"/>
    <property type="match status" value="1"/>
</dbReference>
<name>A0A3B0V8C9_9ZZZZ</name>
<proteinExistence type="predicted"/>
<protein>
    <submittedName>
        <fullName evidence="2">DUF89 protein CxxC subfamily</fullName>
    </submittedName>
</protein>
<dbReference type="Gene3D" id="3.40.50.10880">
    <property type="entry name" value="Uncharacterised protein PF01937, DUF89, domain 3"/>
    <property type="match status" value="1"/>
</dbReference>
<dbReference type="PIRSF" id="PIRSF006593">
    <property type="entry name" value="UCP006593"/>
    <property type="match status" value="1"/>
</dbReference>
<dbReference type="AlphaFoldDB" id="A0A3B0V8C9"/>
<gene>
    <name evidence="2" type="ORF">MNBD_DELTA03-403</name>
</gene>
<dbReference type="InterPro" id="IPR036075">
    <property type="entry name" value="ARMT-1-like_metal-bd_sf"/>
</dbReference>
<dbReference type="Gene3D" id="1.10.285.20">
    <property type="entry name" value="Uncharacterised protein PF01937, DUF89, domain 2"/>
    <property type="match status" value="1"/>
</dbReference>
<organism evidence="2">
    <name type="scientific">hydrothermal vent metagenome</name>
    <dbReference type="NCBI Taxonomy" id="652676"/>
    <lineage>
        <taxon>unclassified sequences</taxon>
        <taxon>metagenomes</taxon>
        <taxon>ecological metagenomes</taxon>
    </lineage>
</organism>
<dbReference type="InterPro" id="IPR002791">
    <property type="entry name" value="ARMT1-like_metal-bd"/>
</dbReference>